<dbReference type="Proteomes" id="UP000649753">
    <property type="component" value="Unassembled WGS sequence"/>
</dbReference>
<organism evidence="1 2">
    <name type="scientific">Plantactinospora soyae</name>
    <dbReference type="NCBI Taxonomy" id="1544732"/>
    <lineage>
        <taxon>Bacteria</taxon>
        <taxon>Bacillati</taxon>
        <taxon>Actinomycetota</taxon>
        <taxon>Actinomycetes</taxon>
        <taxon>Micromonosporales</taxon>
        <taxon>Micromonosporaceae</taxon>
        <taxon>Plantactinospora</taxon>
    </lineage>
</organism>
<name>A0A927QWP8_9ACTN</name>
<dbReference type="EMBL" id="JADBEB010000001">
    <property type="protein sequence ID" value="MBE1485807.1"/>
    <property type="molecule type" value="Genomic_DNA"/>
</dbReference>
<accession>A0A927QWP8</accession>
<proteinExistence type="predicted"/>
<gene>
    <name evidence="1" type="ORF">H4W31_001445</name>
</gene>
<keyword evidence="2" id="KW-1185">Reference proteome</keyword>
<sequence>MQRPELIAALRRGTLLVAPRPAVQPTWRAWVSVAGPASNDTGPGWRNRDLTLYWQVREWDPLYLAEDLCWAENDGMRALERHTSDGEEQLWAMVDRFGGSTAFTYPWYTDFPG</sequence>
<comment type="caution">
    <text evidence="1">The sequence shown here is derived from an EMBL/GenBank/DDBJ whole genome shotgun (WGS) entry which is preliminary data.</text>
</comment>
<evidence type="ECO:0000313" key="2">
    <source>
        <dbReference type="Proteomes" id="UP000649753"/>
    </source>
</evidence>
<evidence type="ECO:0000313" key="1">
    <source>
        <dbReference type="EMBL" id="MBE1485807.1"/>
    </source>
</evidence>
<reference evidence="1" key="1">
    <citation type="submission" date="2020-10" db="EMBL/GenBank/DDBJ databases">
        <title>Sequencing the genomes of 1000 actinobacteria strains.</title>
        <authorList>
            <person name="Klenk H.-P."/>
        </authorList>
    </citation>
    <scope>NUCLEOTIDE SEQUENCE</scope>
    <source>
        <strain evidence="1">DSM 46832</strain>
    </source>
</reference>
<dbReference type="AlphaFoldDB" id="A0A927QWP8"/>
<protein>
    <submittedName>
        <fullName evidence="1">Uncharacterized protein</fullName>
    </submittedName>
</protein>
<dbReference type="RefSeq" id="WP_192765939.1">
    <property type="nucleotide sequence ID" value="NZ_JADBEB010000001.1"/>
</dbReference>